<feature type="transmembrane region" description="Helical" evidence="6">
    <location>
        <begin position="54"/>
        <end position="74"/>
    </location>
</feature>
<keyword evidence="3 6" id="KW-0812">Transmembrane</keyword>
<feature type="transmembrane region" description="Helical" evidence="6">
    <location>
        <begin position="136"/>
        <end position="157"/>
    </location>
</feature>
<dbReference type="PANTHER" id="PTHR10010:SF46">
    <property type="entry name" value="SODIUM-DEPENDENT PHOSPHATE TRANSPORT PROTEIN 2B"/>
    <property type="match status" value="1"/>
</dbReference>
<keyword evidence="2" id="KW-1003">Cell membrane</keyword>
<feature type="transmembrane region" description="Helical" evidence="6">
    <location>
        <begin position="282"/>
        <end position="303"/>
    </location>
</feature>
<dbReference type="InterPro" id="IPR003841">
    <property type="entry name" value="Na/Pi_transpt"/>
</dbReference>
<feature type="transmembrane region" description="Helical" evidence="6">
    <location>
        <begin position="177"/>
        <end position="209"/>
    </location>
</feature>
<proteinExistence type="predicted"/>
<evidence type="ECO:0000256" key="3">
    <source>
        <dbReference type="ARBA" id="ARBA00022692"/>
    </source>
</evidence>
<evidence type="ECO:0000313" key="8">
    <source>
        <dbReference type="Proteomes" id="UP000008641"/>
    </source>
</evidence>
<dbReference type="PANTHER" id="PTHR10010">
    <property type="entry name" value="SOLUTE CARRIER FAMILY 34 SODIUM PHOSPHATE , MEMBER 2-RELATED"/>
    <property type="match status" value="1"/>
</dbReference>
<accession>F0NZE7</accession>
<dbReference type="Pfam" id="PF02690">
    <property type="entry name" value="Na_Pi_cotrans"/>
    <property type="match status" value="2"/>
</dbReference>
<keyword evidence="4 6" id="KW-1133">Transmembrane helix</keyword>
<dbReference type="RefSeq" id="WP_013598683.1">
    <property type="nucleotide sequence ID" value="NC_015144.1"/>
</dbReference>
<reference evidence="8" key="2">
    <citation type="journal article" date="2011" name="Stand. Genomic Sci.">
        <title>Complete genome sequence of Weeksella virosa type strain (9751T).</title>
        <authorList>
            <person name="Lang E."/>
            <person name="Teshima H."/>
            <person name="Lucas S."/>
            <person name="Lapidus A."/>
            <person name="Hammon N."/>
            <person name="Deshpande S."/>
            <person name="Nolan M."/>
            <person name="Cheng J."/>
            <person name="Pitluck S."/>
            <person name="Liolios K."/>
            <person name="Pagani I."/>
            <person name="Mikhailova N."/>
            <person name="Ivanova N."/>
            <person name="Mavromatis K."/>
            <person name="Pati A."/>
            <person name="Tapia R."/>
            <person name="Han C."/>
            <person name="Goodwin L."/>
            <person name="Chen A."/>
            <person name="Palaniappan K."/>
            <person name="Land M."/>
            <person name="Hauser L."/>
            <person name="Chang Y."/>
            <person name="Jeffries C."/>
            <person name="Brambilla E."/>
            <person name="Kopitz M."/>
            <person name="Rohde M."/>
            <person name="Goker M."/>
            <person name="Tindall B."/>
            <person name="Detter J."/>
            <person name="Woyke T."/>
            <person name="Bristow J."/>
            <person name="Eisen J."/>
            <person name="Markowitz V."/>
            <person name="Hugenholtz P."/>
            <person name="Klenk H."/>
            <person name="Kyrpides N."/>
        </authorList>
    </citation>
    <scope>NUCLEOTIDE SEQUENCE [LARGE SCALE GENOMIC DNA]</scope>
    <source>
        <strain evidence="8">ATCC 43766 / DSM 16922 / JCM 21250 / NBRC 16016 / NCTC 11634 / CL345/78</strain>
    </source>
</reference>
<keyword evidence="8" id="KW-1185">Reference proteome</keyword>
<dbReference type="GO" id="GO:0044341">
    <property type="term" value="P:sodium-dependent phosphate transport"/>
    <property type="evidence" value="ECO:0007669"/>
    <property type="project" value="InterPro"/>
</dbReference>
<dbReference type="SUPFAM" id="SSF109755">
    <property type="entry name" value="PhoU-like"/>
    <property type="match status" value="1"/>
</dbReference>
<dbReference type="EMBL" id="CP002455">
    <property type="protein sequence ID" value="ADX68294.1"/>
    <property type="molecule type" value="Genomic_DNA"/>
</dbReference>
<evidence type="ECO:0000256" key="4">
    <source>
        <dbReference type="ARBA" id="ARBA00022989"/>
    </source>
</evidence>
<reference evidence="7 8" key="1">
    <citation type="journal article" date="2011" name="Stand. Genomic Sci.">
        <title>Complete genome sequence of Weeksella virosa type strain (9751).</title>
        <authorList>
            <person name="Lang E."/>
            <person name="Teshima H."/>
            <person name="Lucas S."/>
            <person name="Lapidus A."/>
            <person name="Hammon N."/>
            <person name="Deshpande S."/>
            <person name="Nolan M."/>
            <person name="Cheng J.F."/>
            <person name="Pitluck S."/>
            <person name="Liolios K."/>
            <person name="Pagani I."/>
            <person name="Mikhailova N."/>
            <person name="Ivanova N."/>
            <person name="Mavromatis K."/>
            <person name="Pati A."/>
            <person name="Tapia R."/>
            <person name="Han C."/>
            <person name="Goodwin L."/>
            <person name="Chen A."/>
            <person name="Palaniappan K."/>
            <person name="Land M."/>
            <person name="Hauser L."/>
            <person name="Chang Y.J."/>
            <person name="Jeffries C.D."/>
            <person name="Brambilla E.M."/>
            <person name="Kopitz M."/>
            <person name="Rohde M."/>
            <person name="Goker M."/>
            <person name="Tindall B.J."/>
            <person name="Detter J.C."/>
            <person name="Woyke T."/>
            <person name="Bristow J."/>
            <person name="Eisen J.A."/>
            <person name="Markowitz V."/>
            <person name="Hugenholtz P."/>
            <person name="Klenk H.P."/>
            <person name="Kyrpides N.C."/>
        </authorList>
    </citation>
    <scope>NUCLEOTIDE SEQUENCE [LARGE SCALE GENOMIC DNA]</scope>
    <source>
        <strain evidence="8">ATCC 43766 / DSM 16922 / JCM 21250 / NBRC 16016 / NCTC 11634 / CL345/78</strain>
    </source>
</reference>
<evidence type="ECO:0000256" key="2">
    <source>
        <dbReference type="ARBA" id="ARBA00022475"/>
    </source>
</evidence>
<dbReference type="HOGENOM" id="CLU_025623_0_1_10"/>
<sequence length="548" mass="62215">MQILFIILQVLGAVALFIYAMKMVSDNLQAISGDGFQLTLNKLTRNNFTTFVTGTIFTTSIQSSSAASIFFLSFVNAGLINLKKAFSLIIGANIGTTLTLWLIFAGLQFNLLYLALPLLIIAVPFYTSYNRNRRLIGGVMIGFTMIFFALYFLKAFLPDITDIQILQTYLYTDYSWIYARYLLFIIFGLILTLVIHFSSASIAISVLLVDKGLPLELAAMMILGANIGTTFTAQLASFIGNKSTRIVANFHTYFNIASALLFFFIVPYIIPFLQQYISNSSILLISFDTITNAITAIIALIFLNPISEYFNKKHGKVLGAKSKSIERMNFITVPYGNNANLYLNDATKNILRLAAISRRTIQTLGRMITESDDQKFKILKERVLMLENESDEIEEEITTFLMKIYNLDINESKARRINQLMVICHHLESISDIAIKMTMIHNKRRKSNSFITPNLRIHMSKMQQELNLATSFLFQNLSSPNNEIDIEKSREIEHNINRLYKAAEADLIKSIEKDKLGTLSALYYKELIQNYEYIGDHIYKANMALTKD</sequence>
<gene>
    <name evidence="7" type="ordered locus">Weevi_1594</name>
</gene>
<name>F0NZE7_WEEVC</name>
<dbReference type="Gene3D" id="1.20.58.220">
    <property type="entry name" value="Phosphate transport system protein phou homolog 2, domain 2"/>
    <property type="match status" value="1"/>
</dbReference>
<feature type="transmembrane region" description="Helical" evidence="6">
    <location>
        <begin position="111"/>
        <end position="129"/>
    </location>
</feature>
<feature type="transmembrane region" description="Helical" evidence="6">
    <location>
        <begin position="221"/>
        <end position="240"/>
    </location>
</feature>
<comment type="subcellular location">
    <subcellularLocation>
        <location evidence="1">Cell membrane</location>
        <topology evidence="1">Multi-pass membrane protein</topology>
    </subcellularLocation>
</comment>
<feature type="transmembrane region" description="Helical" evidence="6">
    <location>
        <begin position="252"/>
        <end position="270"/>
    </location>
</feature>
<keyword evidence="5 6" id="KW-0472">Membrane</keyword>
<dbReference type="InterPro" id="IPR038078">
    <property type="entry name" value="PhoU-like_sf"/>
</dbReference>
<dbReference type="GO" id="GO:0005436">
    <property type="term" value="F:sodium:phosphate symporter activity"/>
    <property type="evidence" value="ECO:0007669"/>
    <property type="project" value="InterPro"/>
</dbReference>
<dbReference type="eggNOG" id="COG1283">
    <property type="taxonomic scope" value="Bacteria"/>
</dbReference>
<dbReference type="NCBIfam" id="NF037997">
    <property type="entry name" value="Na_Pi_symport"/>
    <property type="match status" value="1"/>
</dbReference>
<evidence type="ECO:0000256" key="6">
    <source>
        <dbReference type="SAM" id="Phobius"/>
    </source>
</evidence>
<dbReference type="Proteomes" id="UP000008641">
    <property type="component" value="Chromosome"/>
</dbReference>
<organism evidence="7 8">
    <name type="scientific">Weeksella virosa (strain ATCC 43766 / DSM 16922 / JCM 21250 / CCUG 30538 / CDC 9751 / IAM 14551 / NBRC 16016 / NCTC 11634 / CL345/78)</name>
    <dbReference type="NCBI Taxonomy" id="865938"/>
    <lineage>
        <taxon>Bacteria</taxon>
        <taxon>Pseudomonadati</taxon>
        <taxon>Bacteroidota</taxon>
        <taxon>Flavobacteriia</taxon>
        <taxon>Flavobacteriales</taxon>
        <taxon>Weeksellaceae</taxon>
        <taxon>Weeksella</taxon>
    </lineage>
</organism>
<evidence type="ECO:0000256" key="1">
    <source>
        <dbReference type="ARBA" id="ARBA00004651"/>
    </source>
</evidence>
<protein>
    <submittedName>
        <fullName evidence="7">Na+/Picotransporter</fullName>
    </submittedName>
</protein>
<dbReference type="STRING" id="865938.Weevi_1594"/>
<dbReference type="KEGG" id="wvi:Weevi_1594"/>
<evidence type="ECO:0000256" key="5">
    <source>
        <dbReference type="ARBA" id="ARBA00023136"/>
    </source>
</evidence>
<dbReference type="AlphaFoldDB" id="F0NZE7"/>
<feature type="transmembrane region" description="Helical" evidence="6">
    <location>
        <begin position="86"/>
        <end position="105"/>
    </location>
</feature>
<dbReference type="GO" id="GO:0005886">
    <property type="term" value="C:plasma membrane"/>
    <property type="evidence" value="ECO:0007669"/>
    <property type="project" value="UniProtKB-SubCell"/>
</dbReference>
<evidence type="ECO:0000313" key="7">
    <source>
        <dbReference type="EMBL" id="ADX68294.1"/>
    </source>
</evidence>
<dbReference type="OrthoDB" id="9763003at2"/>